<feature type="region of interest" description="Disordered" evidence="1">
    <location>
        <begin position="1"/>
        <end position="42"/>
    </location>
</feature>
<feature type="compositionally biased region" description="Low complexity" evidence="1">
    <location>
        <begin position="13"/>
        <end position="28"/>
    </location>
</feature>
<gene>
    <name evidence="2" type="ORF">HHK36_031680</name>
</gene>
<dbReference type="EMBL" id="JABCRI010000183">
    <property type="protein sequence ID" value="KAF8370280.1"/>
    <property type="molecule type" value="Genomic_DNA"/>
</dbReference>
<proteinExistence type="predicted"/>
<dbReference type="OMA" id="HEAYCNG"/>
<dbReference type="Pfam" id="PF04827">
    <property type="entry name" value="Plant_tran"/>
    <property type="match status" value="1"/>
</dbReference>
<evidence type="ECO:0000256" key="1">
    <source>
        <dbReference type="SAM" id="MobiDB-lite"/>
    </source>
</evidence>
<reference evidence="2 3" key="1">
    <citation type="submission" date="2020-04" db="EMBL/GenBank/DDBJ databases">
        <title>Plant Genome Project.</title>
        <authorList>
            <person name="Zhang R.-G."/>
        </authorList>
    </citation>
    <scope>NUCLEOTIDE SEQUENCE [LARGE SCALE GENOMIC DNA]</scope>
    <source>
        <strain evidence="2">YNK0</strain>
        <tissue evidence="2">Leaf</tissue>
    </source>
</reference>
<dbReference type="AlphaFoldDB" id="A0A834YBE1"/>
<name>A0A834YBE1_TETSI</name>
<keyword evidence="3" id="KW-1185">Reference proteome</keyword>
<dbReference type="Proteomes" id="UP000655225">
    <property type="component" value="Unassembled WGS sequence"/>
</dbReference>
<dbReference type="InterPro" id="IPR006912">
    <property type="entry name" value="Harbinger_derived_prot"/>
</dbReference>
<sequence length="371" mass="42995">MASSSQFMPMIESSSSTSSSTPQTSTDESSSDKDQEMVSQRHNKRLQKMTNLMPPQMLVVLLQPVGRQYIKRDREGSHRQILKDYFAKNCTYSVDYFHRRYQMQRELFIRILKDVEAYDEYFVQRKDCCGRLGCSSVHKITTVVRILAYGLSADHCDDYLKIGESTAIESLKCFCEVIIALYEGQYLRSPNEQDIARLLQEGEERGFVGMLGSLDYMHWELKNFSTASHGTHRGHHHKPTLILEAVASKDLWIWHAFFGMPGSHNDVNDLDHSPLFDTLIHGRMPPVNYMVNGRQHTLGYYLSDDECDIDVERWRPPPDETIFPLEYARNPAILVAHISSRLSRIRNRGTNMMLRFNLMEHLWNKFGDETV</sequence>
<dbReference type="PANTHER" id="PTHR47150:SF7">
    <property type="entry name" value="NUCLEASE"/>
    <property type="match status" value="1"/>
</dbReference>
<dbReference type="PANTHER" id="PTHR47150">
    <property type="entry name" value="OS12G0169200 PROTEIN"/>
    <property type="match status" value="1"/>
</dbReference>
<evidence type="ECO:0000313" key="2">
    <source>
        <dbReference type="EMBL" id="KAF8370280.1"/>
    </source>
</evidence>
<evidence type="ECO:0000313" key="3">
    <source>
        <dbReference type="Proteomes" id="UP000655225"/>
    </source>
</evidence>
<accession>A0A834YBE1</accession>
<comment type="caution">
    <text evidence="2">The sequence shown here is derived from an EMBL/GenBank/DDBJ whole genome shotgun (WGS) entry which is preliminary data.</text>
</comment>
<protein>
    <submittedName>
        <fullName evidence="2">Uncharacterized protein</fullName>
    </submittedName>
</protein>
<organism evidence="2 3">
    <name type="scientific">Tetracentron sinense</name>
    <name type="common">Spur-leaf</name>
    <dbReference type="NCBI Taxonomy" id="13715"/>
    <lineage>
        <taxon>Eukaryota</taxon>
        <taxon>Viridiplantae</taxon>
        <taxon>Streptophyta</taxon>
        <taxon>Embryophyta</taxon>
        <taxon>Tracheophyta</taxon>
        <taxon>Spermatophyta</taxon>
        <taxon>Magnoliopsida</taxon>
        <taxon>Trochodendrales</taxon>
        <taxon>Trochodendraceae</taxon>
        <taxon>Tetracentron</taxon>
    </lineage>
</organism>